<keyword evidence="3" id="KW-1185">Reference proteome</keyword>
<name>A0ABS3KF99_9PROT</name>
<feature type="region of interest" description="Disordered" evidence="1">
    <location>
        <begin position="95"/>
        <end position="115"/>
    </location>
</feature>
<accession>A0ABS3KF99</accession>
<gene>
    <name evidence="2" type="ORF">IAI60_16145</name>
</gene>
<reference evidence="2 3" key="1">
    <citation type="submission" date="2020-09" db="EMBL/GenBank/DDBJ databases">
        <title>Roseomonas.</title>
        <authorList>
            <person name="Zhu W."/>
        </authorList>
    </citation>
    <scope>NUCLEOTIDE SEQUENCE [LARGE SCALE GENOMIC DNA]</scope>
    <source>
        <strain evidence="2 3">1311</strain>
    </source>
</reference>
<feature type="non-terminal residue" evidence="2">
    <location>
        <position position="1"/>
    </location>
</feature>
<protein>
    <submittedName>
        <fullName evidence="2">Uncharacterized protein</fullName>
    </submittedName>
</protein>
<evidence type="ECO:0000256" key="1">
    <source>
        <dbReference type="SAM" id="MobiDB-lite"/>
    </source>
</evidence>
<dbReference type="EMBL" id="JACTNF010000017">
    <property type="protein sequence ID" value="MBO1076150.1"/>
    <property type="molecule type" value="Genomic_DNA"/>
</dbReference>
<dbReference type="Proteomes" id="UP001518990">
    <property type="component" value="Unassembled WGS sequence"/>
</dbReference>
<evidence type="ECO:0000313" key="3">
    <source>
        <dbReference type="Proteomes" id="UP001518990"/>
    </source>
</evidence>
<evidence type="ECO:0000313" key="2">
    <source>
        <dbReference type="EMBL" id="MBO1076150.1"/>
    </source>
</evidence>
<feature type="compositionally biased region" description="Pro residues" evidence="1">
    <location>
        <begin position="100"/>
        <end position="109"/>
    </location>
</feature>
<proteinExistence type="predicted"/>
<sequence length="115" mass="11409">RRAGDGQVYLLAGAPGAPAAHAAHALRGYAERLWILPEGQPAADGAQLPESAPAMMAEGPDSLSLDAALRDLVLRLAAQGEAALAAAVGALHQGRTLPLPASPTTPLPVAPAAAA</sequence>
<organism evidence="2 3">
    <name type="scientific">Roseomonas marmotae</name>
    <dbReference type="NCBI Taxonomy" id="2768161"/>
    <lineage>
        <taxon>Bacteria</taxon>
        <taxon>Pseudomonadati</taxon>
        <taxon>Pseudomonadota</taxon>
        <taxon>Alphaproteobacteria</taxon>
        <taxon>Acetobacterales</taxon>
        <taxon>Roseomonadaceae</taxon>
        <taxon>Roseomonas</taxon>
    </lineage>
</organism>
<dbReference type="RefSeq" id="WP_207448856.1">
    <property type="nucleotide sequence ID" value="NZ_JACTNF010000017.1"/>
</dbReference>
<comment type="caution">
    <text evidence="2">The sequence shown here is derived from an EMBL/GenBank/DDBJ whole genome shotgun (WGS) entry which is preliminary data.</text>
</comment>